<evidence type="ECO:0000313" key="3">
    <source>
        <dbReference type="Proteomes" id="UP000694569"/>
    </source>
</evidence>
<dbReference type="OrthoDB" id="6132182at2759"/>
<sequence length="268" mass="31208">MGKVMLTLVVLLLGLSAVEACWPSACTVPEALQNRTCCPYFNGSLCGFSSGRGECQFQNLTSESVTVDDRSAWSKYYYDYTCVCKPRYYGPDCGSCSPAYEEPDCTLPRRIERPDITELNAKQLKAFLADLNYCKWKLSKEYKILYAGDRLFPETFEFRECSYYDLLVYAQYYAQRPLRRGNGFTDYNFHYESSGFLTRNRAMLFYAEYLMQLCTKNQYFVFPYHDYTRSKNCSICTNQYMGESNQHGELHPYSVFSTWRTFCGVDSY</sequence>
<feature type="signal peptide" evidence="1">
    <location>
        <begin position="1"/>
        <end position="20"/>
    </location>
</feature>
<organism evidence="2 3">
    <name type="scientific">Leptobrachium leishanense</name>
    <name type="common">Leishan spiny toad</name>
    <dbReference type="NCBI Taxonomy" id="445787"/>
    <lineage>
        <taxon>Eukaryota</taxon>
        <taxon>Metazoa</taxon>
        <taxon>Chordata</taxon>
        <taxon>Craniata</taxon>
        <taxon>Vertebrata</taxon>
        <taxon>Euteleostomi</taxon>
        <taxon>Amphibia</taxon>
        <taxon>Batrachia</taxon>
        <taxon>Anura</taxon>
        <taxon>Pelobatoidea</taxon>
        <taxon>Megophryidae</taxon>
        <taxon>Leptobrachium</taxon>
    </lineage>
</organism>
<keyword evidence="1" id="KW-0732">Signal</keyword>
<accession>A0A8C5MTN4</accession>
<reference evidence="2" key="1">
    <citation type="submission" date="2025-08" db="UniProtKB">
        <authorList>
            <consortium name="Ensembl"/>
        </authorList>
    </citation>
    <scope>IDENTIFICATION</scope>
</reference>
<dbReference type="InterPro" id="IPR008922">
    <property type="entry name" value="Di-copper_centre_dom_sf"/>
</dbReference>
<dbReference type="Proteomes" id="UP000694569">
    <property type="component" value="Unplaced"/>
</dbReference>
<dbReference type="AlphaFoldDB" id="A0A8C5MTN4"/>
<dbReference type="SUPFAM" id="SSF48056">
    <property type="entry name" value="Di-copper centre-containing domain"/>
    <property type="match status" value="1"/>
</dbReference>
<feature type="chain" id="PRO_5034681625" evidence="1">
    <location>
        <begin position="21"/>
        <end position="268"/>
    </location>
</feature>
<reference evidence="2" key="2">
    <citation type="submission" date="2025-09" db="UniProtKB">
        <authorList>
            <consortium name="Ensembl"/>
        </authorList>
    </citation>
    <scope>IDENTIFICATION</scope>
</reference>
<protein>
    <submittedName>
        <fullName evidence="2">Uncharacterized protein</fullName>
    </submittedName>
</protein>
<keyword evidence="3" id="KW-1185">Reference proteome</keyword>
<dbReference type="Ensembl" id="ENSLLET00000020299.1">
    <property type="protein sequence ID" value="ENSLLEP00000019530.1"/>
    <property type="gene ID" value="ENSLLEG00000012380.1"/>
</dbReference>
<dbReference type="Gene3D" id="2.10.25.10">
    <property type="entry name" value="Laminin"/>
    <property type="match status" value="1"/>
</dbReference>
<name>A0A8C5MTN4_9ANUR</name>
<proteinExistence type="predicted"/>
<evidence type="ECO:0000313" key="2">
    <source>
        <dbReference type="Ensembl" id="ENSLLEP00000019530.1"/>
    </source>
</evidence>
<evidence type="ECO:0000256" key="1">
    <source>
        <dbReference type="SAM" id="SignalP"/>
    </source>
</evidence>